<accession>A0A9P9G7B9</accession>
<keyword evidence="2" id="KW-1185">Reference proteome</keyword>
<dbReference type="EMBL" id="JAGTJS010000029">
    <property type="protein sequence ID" value="KAH7232507.1"/>
    <property type="molecule type" value="Genomic_DNA"/>
</dbReference>
<dbReference type="AlphaFoldDB" id="A0A9P9G7B9"/>
<gene>
    <name evidence="1" type="ORF">B0J15DRAFT_555345</name>
</gene>
<dbReference type="Proteomes" id="UP000736672">
    <property type="component" value="Unassembled WGS sequence"/>
</dbReference>
<evidence type="ECO:0000313" key="1">
    <source>
        <dbReference type="EMBL" id="KAH7232507.1"/>
    </source>
</evidence>
<sequence length="165" mass="18304">MLDSDDDSDAIPDSAGPALPAKTLSTKILYQLQYESCLTNDVLHFLSTVVFARHRGLHPPGARVHLKDPLWFDADAPPSLPRFLFQDKRLKDAIIYMPAHIDTNHRVLVRIVVKAGVATATIYDSLPAPTRAERLAAGLAQWLQTILPSHASLLYFRIARDISTP</sequence>
<reference evidence="1" key="1">
    <citation type="journal article" date="2021" name="Nat. Commun.">
        <title>Genetic determinants of endophytism in the Arabidopsis root mycobiome.</title>
        <authorList>
            <person name="Mesny F."/>
            <person name="Miyauchi S."/>
            <person name="Thiergart T."/>
            <person name="Pickel B."/>
            <person name="Atanasova L."/>
            <person name="Karlsson M."/>
            <person name="Huettel B."/>
            <person name="Barry K.W."/>
            <person name="Haridas S."/>
            <person name="Chen C."/>
            <person name="Bauer D."/>
            <person name="Andreopoulos W."/>
            <person name="Pangilinan J."/>
            <person name="LaButti K."/>
            <person name="Riley R."/>
            <person name="Lipzen A."/>
            <person name="Clum A."/>
            <person name="Drula E."/>
            <person name="Henrissat B."/>
            <person name="Kohler A."/>
            <person name="Grigoriev I.V."/>
            <person name="Martin F.M."/>
            <person name="Hacquard S."/>
        </authorList>
    </citation>
    <scope>NUCLEOTIDE SEQUENCE</scope>
    <source>
        <strain evidence="1">FSSC 5 MPI-SDFR-AT-0091</strain>
    </source>
</reference>
<comment type="caution">
    <text evidence="1">The sequence shown here is derived from an EMBL/GenBank/DDBJ whole genome shotgun (WGS) entry which is preliminary data.</text>
</comment>
<name>A0A9P9G7B9_FUSSL</name>
<dbReference type="OrthoDB" id="5068428at2759"/>
<organism evidence="1 2">
    <name type="scientific">Fusarium solani</name>
    <name type="common">Filamentous fungus</name>
    <dbReference type="NCBI Taxonomy" id="169388"/>
    <lineage>
        <taxon>Eukaryota</taxon>
        <taxon>Fungi</taxon>
        <taxon>Dikarya</taxon>
        <taxon>Ascomycota</taxon>
        <taxon>Pezizomycotina</taxon>
        <taxon>Sordariomycetes</taxon>
        <taxon>Hypocreomycetidae</taxon>
        <taxon>Hypocreales</taxon>
        <taxon>Nectriaceae</taxon>
        <taxon>Fusarium</taxon>
        <taxon>Fusarium solani species complex</taxon>
    </lineage>
</organism>
<proteinExistence type="predicted"/>
<protein>
    <submittedName>
        <fullName evidence="1">Uncharacterized protein</fullName>
    </submittedName>
</protein>
<evidence type="ECO:0000313" key="2">
    <source>
        <dbReference type="Proteomes" id="UP000736672"/>
    </source>
</evidence>